<dbReference type="PANTHER" id="PTHR21184:SF6">
    <property type="entry name" value="CONSERVED PLASMA MEMBRANE PROTEIN"/>
    <property type="match status" value="1"/>
</dbReference>
<dbReference type="InterPro" id="IPR057489">
    <property type="entry name" value="Menorin_C"/>
</dbReference>
<evidence type="ECO:0000313" key="5">
    <source>
        <dbReference type="EMBL" id="KOF80505.1"/>
    </source>
</evidence>
<keyword evidence="2" id="KW-0812">Transmembrane</keyword>
<feature type="domain" description="Menorin-like" evidence="3">
    <location>
        <begin position="74"/>
        <end position="310"/>
    </location>
</feature>
<evidence type="ECO:0000259" key="4">
    <source>
        <dbReference type="Pfam" id="PF25161"/>
    </source>
</evidence>
<evidence type="ECO:0000256" key="2">
    <source>
        <dbReference type="SAM" id="Phobius"/>
    </source>
</evidence>
<feature type="transmembrane region" description="Helical" evidence="2">
    <location>
        <begin position="27"/>
        <end position="49"/>
    </location>
</feature>
<dbReference type="AlphaFoldDB" id="A0A0L8GV67"/>
<dbReference type="Pfam" id="PF10223">
    <property type="entry name" value="Menorin_N"/>
    <property type="match status" value="1"/>
</dbReference>
<dbReference type="InterPro" id="IPR019356">
    <property type="entry name" value="Menorin_dom"/>
</dbReference>
<accession>A0A0L8GV67</accession>
<dbReference type="OrthoDB" id="413402at2759"/>
<dbReference type="EMBL" id="KQ420375">
    <property type="protein sequence ID" value="KOF80505.1"/>
    <property type="molecule type" value="Genomic_DNA"/>
</dbReference>
<dbReference type="KEGG" id="obi:106874707"/>
<proteinExistence type="inferred from homology"/>
<dbReference type="GO" id="GO:0005615">
    <property type="term" value="C:extracellular space"/>
    <property type="evidence" value="ECO:0007669"/>
    <property type="project" value="TreeGrafter"/>
</dbReference>
<dbReference type="PANTHER" id="PTHR21184">
    <property type="entry name" value="MENORIN (DENDRITIC BRANCHING PROTEIN)"/>
    <property type="match status" value="1"/>
</dbReference>
<evidence type="ECO:0000259" key="3">
    <source>
        <dbReference type="Pfam" id="PF10223"/>
    </source>
</evidence>
<sequence>MATDILQTKISQLLGQRYFKKSVLVRFLLFLILLIIWISVNGGLLPGFLRHRLPILRVGPELNILYYFEEAERDGSKIRWSRATNTQAKLKAALTGKYDMIEADVILKGQGTSKQAMTPIVSDLPAVDNEFTLKMWLQQVKKFTKGIKLDFRTIDAVEMSLQLLKRMKNELKIPIWLHADILKGPYSSRLPVDATRFFRNVRTFFPTCTLSLGWTTGYHTDVSQAGYTWDMVLDMHDLIIHWEISQPLVFSVRLAYIKNSIPQLKWLCDTLQASLLVWNDNEDKPVLEDVMYVAYRFPPEKAFFDFQDEYLSSHLKRYRHFSKNYVHPLVLERDQVKFNPYAWVKMGLYIEENSILPSSESLVLKSPAVYIVSISKLKSVETLHLKGRVHFLNRKNQEAINGQTGLSIFFRSFSYSDYEKISGIRFFIGVNGDLQISGQHLGKNVPEFKKRARVTPGSASCYRFDIVDLRHEVVMEINSLHDCDTLESVQHEETSHISLRVNIPHELALGEQPYILKMEDNKRVAVIDELDIRTIYQTKKKKNMNSI</sequence>
<dbReference type="STRING" id="37653.A0A0L8GV67"/>
<dbReference type="Pfam" id="PF25161">
    <property type="entry name" value="Menorin_C"/>
    <property type="match status" value="1"/>
</dbReference>
<organism evidence="5">
    <name type="scientific">Octopus bimaculoides</name>
    <name type="common">California two-spotted octopus</name>
    <dbReference type="NCBI Taxonomy" id="37653"/>
    <lineage>
        <taxon>Eukaryota</taxon>
        <taxon>Metazoa</taxon>
        <taxon>Spiralia</taxon>
        <taxon>Lophotrochozoa</taxon>
        <taxon>Mollusca</taxon>
        <taxon>Cephalopoda</taxon>
        <taxon>Coleoidea</taxon>
        <taxon>Octopodiformes</taxon>
        <taxon>Octopoda</taxon>
        <taxon>Incirrata</taxon>
        <taxon>Octopodidae</taxon>
        <taxon>Octopus</taxon>
    </lineage>
</organism>
<reference evidence="5" key="1">
    <citation type="submission" date="2015-07" db="EMBL/GenBank/DDBJ databases">
        <title>MeaNS - Measles Nucleotide Surveillance Program.</title>
        <authorList>
            <person name="Tran T."/>
            <person name="Druce J."/>
        </authorList>
    </citation>
    <scope>NUCLEOTIDE SEQUENCE</scope>
    <source>
        <strain evidence="5">UCB-OBI-ISO-001</strain>
        <tissue evidence="5">Gonad</tissue>
    </source>
</reference>
<name>A0A0L8GV67_OCTBM</name>
<keyword evidence="2" id="KW-1133">Transmembrane helix</keyword>
<dbReference type="OMA" id="HGVNSWP"/>
<protein>
    <submittedName>
        <fullName evidence="5">Uncharacterized protein</fullName>
    </submittedName>
</protein>
<evidence type="ECO:0000256" key="1">
    <source>
        <dbReference type="ARBA" id="ARBA00044953"/>
    </source>
</evidence>
<comment type="similarity">
    <text evidence="1">Belongs to the menorin family.</text>
</comment>
<gene>
    <name evidence="5" type="ORF">OCBIM_22027843mg</name>
</gene>
<feature type="domain" description="Menorin C-terminal" evidence="4">
    <location>
        <begin position="364"/>
        <end position="504"/>
    </location>
</feature>
<keyword evidence="2" id="KW-0472">Membrane</keyword>